<protein>
    <submittedName>
        <fullName evidence="2">Uncharacterized protein</fullName>
    </submittedName>
</protein>
<name>A0A835PY70_VANPL</name>
<evidence type="ECO:0000313" key="2">
    <source>
        <dbReference type="EMBL" id="KAG0458127.1"/>
    </source>
</evidence>
<organism evidence="2 3">
    <name type="scientific">Vanilla planifolia</name>
    <name type="common">Vanilla</name>
    <dbReference type="NCBI Taxonomy" id="51239"/>
    <lineage>
        <taxon>Eukaryota</taxon>
        <taxon>Viridiplantae</taxon>
        <taxon>Streptophyta</taxon>
        <taxon>Embryophyta</taxon>
        <taxon>Tracheophyta</taxon>
        <taxon>Spermatophyta</taxon>
        <taxon>Magnoliopsida</taxon>
        <taxon>Liliopsida</taxon>
        <taxon>Asparagales</taxon>
        <taxon>Orchidaceae</taxon>
        <taxon>Vanilloideae</taxon>
        <taxon>Vanilleae</taxon>
        <taxon>Vanilla</taxon>
    </lineage>
</organism>
<reference evidence="2 3" key="1">
    <citation type="journal article" date="2020" name="Nat. Food">
        <title>A phased Vanilla planifolia genome enables genetic improvement of flavour and production.</title>
        <authorList>
            <person name="Hasing T."/>
            <person name="Tang H."/>
            <person name="Brym M."/>
            <person name="Khazi F."/>
            <person name="Huang T."/>
            <person name="Chambers A.H."/>
        </authorList>
    </citation>
    <scope>NUCLEOTIDE SEQUENCE [LARGE SCALE GENOMIC DNA]</scope>
    <source>
        <tissue evidence="2">Leaf</tissue>
    </source>
</reference>
<dbReference type="InterPro" id="IPR052847">
    <property type="entry name" value="Ext_Synaptotagmin/KAHRP-like"/>
</dbReference>
<dbReference type="EMBL" id="JADCNL010000012">
    <property type="protein sequence ID" value="KAG0458127.1"/>
    <property type="molecule type" value="Genomic_DNA"/>
</dbReference>
<gene>
    <name evidence="2" type="ORF">HPP92_023284</name>
</gene>
<dbReference type="PANTHER" id="PTHR47042">
    <property type="entry name" value="C2 DOMAIN-CONTAINING PROTEIN-LIKE"/>
    <property type="match status" value="1"/>
</dbReference>
<keyword evidence="1" id="KW-0472">Membrane</keyword>
<feature type="transmembrane region" description="Helical" evidence="1">
    <location>
        <begin position="33"/>
        <end position="60"/>
    </location>
</feature>
<dbReference type="PANTHER" id="PTHR47042:SF4">
    <property type="entry name" value="OS02G0313700 PROTEIN"/>
    <property type="match status" value="1"/>
</dbReference>
<keyword evidence="1" id="KW-1133">Transmembrane helix</keyword>
<evidence type="ECO:0000256" key="1">
    <source>
        <dbReference type="SAM" id="Phobius"/>
    </source>
</evidence>
<keyword evidence="1" id="KW-0812">Transmembrane</keyword>
<dbReference type="CDD" id="cd21669">
    <property type="entry name" value="SMP_SF"/>
    <property type="match status" value="1"/>
</dbReference>
<proteinExistence type="predicted"/>
<dbReference type="Proteomes" id="UP000636800">
    <property type="component" value="Chromosome 12"/>
</dbReference>
<sequence length="247" mass="27827">MSGFFVVFANFSCKLSASGNGAAQALVLHHVALVLFLLFILNKLGICQAFVYFIALIYLYKLSSASPLLARLLGLAFLPRLSHVTTSTLVIEHEIIIRSLQDQGLPIAKADFESSLDNGSSCTSHRTMFYFSEYLYSSCFQCFWNKLHLDSSSCNGSLIGLRHGQWNPPMFTEIQVLRKSHDDYHLVCCFILKDDMNAVLAVKLRRRLGFGMWSKVHVTRIHIEGKVLVGVKFIQLAVSRTSMHLLY</sequence>
<dbReference type="OrthoDB" id="1921927at2759"/>
<accession>A0A835PY70</accession>
<evidence type="ECO:0000313" key="3">
    <source>
        <dbReference type="Proteomes" id="UP000636800"/>
    </source>
</evidence>
<dbReference type="AlphaFoldDB" id="A0A835PY70"/>
<comment type="caution">
    <text evidence="2">The sequence shown here is derived from an EMBL/GenBank/DDBJ whole genome shotgun (WGS) entry which is preliminary data.</text>
</comment>
<keyword evidence="3" id="KW-1185">Reference proteome</keyword>